<keyword evidence="3" id="KW-1185">Reference proteome</keyword>
<comment type="caution">
    <text evidence="2">The sequence shown here is derived from an EMBL/GenBank/DDBJ whole genome shotgun (WGS) entry which is preliminary data.</text>
</comment>
<feature type="compositionally biased region" description="Basic residues" evidence="1">
    <location>
        <begin position="1"/>
        <end position="10"/>
    </location>
</feature>
<evidence type="ECO:0000313" key="3">
    <source>
        <dbReference type="Proteomes" id="UP001152523"/>
    </source>
</evidence>
<feature type="compositionally biased region" description="Basic and acidic residues" evidence="1">
    <location>
        <begin position="99"/>
        <end position="117"/>
    </location>
</feature>
<dbReference type="Proteomes" id="UP001152523">
    <property type="component" value="Unassembled WGS sequence"/>
</dbReference>
<gene>
    <name evidence="2" type="ORF">CEPIT_LOCUS11213</name>
</gene>
<dbReference type="AlphaFoldDB" id="A0AAV0D4S5"/>
<evidence type="ECO:0000313" key="2">
    <source>
        <dbReference type="EMBL" id="CAH9090330.1"/>
    </source>
</evidence>
<name>A0AAV0D4S5_9ASTE</name>
<evidence type="ECO:0000256" key="1">
    <source>
        <dbReference type="SAM" id="MobiDB-lite"/>
    </source>
</evidence>
<dbReference type="EMBL" id="CAMAPF010000064">
    <property type="protein sequence ID" value="CAH9090330.1"/>
    <property type="molecule type" value="Genomic_DNA"/>
</dbReference>
<feature type="compositionally biased region" description="Polar residues" evidence="1">
    <location>
        <begin position="34"/>
        <end position="54"/>
    </location>
</feature>
<organism evidence="2 3">
    <name type="scientific">Cuscuta epithymum</name>
    <dbReference type="NCBI Taxonomy" id="186058"/>
    <lineage>
        <taxon>Eukaryota</taxon>
        <taxon>Viridiplantae</taxon>
        <taxon>Streptophyta</taxon>
        <taxon>Embryophyta</taxon>
        <taxon>Tracheophyta</taxon>
        <taxon>Spermatophyta</taxon>
        <taxon>Magnoliopsida</taxon>
        <taxon>eudicotyledons</taxon>
        <taxon>Gunneridae</taxon>
        <taxon>Pentapetalae</taxon>
        <taxon>asterids</taxon>
        <taxon>lamiids</taxon>
        <taxon>Solanales</taxon>
        <taxon>Convolvulaceae</taxon>
        <taxon>Cuscuteae</taxon>
        <taxon>Cuscuta</taxon>
        <taxon>Cuscuta subgen. Cuscuta</taxon>
    </lineage>
</organism>
<sequence length="117" mass="13637">MQIKGKRHIRSSSQTRDDFETDYQRRDGYAMSDMQLQQELDQHNNRIFQQQDIPTTIDEEELEDDDADELQPETVEDEGDGTHDDDEPTSSQPGKKKSKSEPMENNFDKWKDAETGN</sequence>
<accession>A0AAV0D4S5</accession>
<feature type="compositionally biased region" description="Basic and acidic residues" evidence="1">
    <location>
        <begin position="15"/>
        <end position="28"/>
    </location>
</feature>
<feature type="region of interest" description="Disordered" evidence="1">
    <location>
        <begin position="1"/>
        <end position="117"/>
    </location>
</feature>
<protein>
    <submittedName>
        <fullName evidence="2">Uncharacterized protein</fullName>
    </submittedName>
</protein>
<feature type="compositionally biased region" description="Acidic residues" evidence="1">
    <location>
        <begin position="57"/>
        <end position="88"/>
    </location>
</feature>
<reference evidence="2" key="1">
    <citation type="submission" date="2022-07" db="EMBL/GenBank/DDBJ databases">
        <authorList>
            <person name="Macas J."/>
            <person name="Novak P."/>
            <person name="Neumann P."/>
        </authorList>
    </citation>
    <scope>NUCLEOTIDE SEQUENCE</scope>
</reference>
<proteinExistence type="predicted"/>